<dbReference type="AlphaFoldDB" id="A0A1I3XJM1"/>
<dbReference type="GO" id="GO:0016874">
    <property type="term" value="F:ligase activity"/>
    <property type="evidence" value="ECO:0007669"/>
    <property type="project" value="UniProtKB-KW"/>
</dbReference>
<keyword evidence="1" id="KW-1133">Transmembrane helix</keyword>
<accession>A0A1I3XJM1</accession>
<keyword evidence="3" id="KW-1185">Reference proteome</keyword>
<keyword evidence="1" id="KW-0812">Transmembrane</keyword>
<proteinExistence type="predicted"/>
<gene>
    <name evidence="2" type="ORF">SAMN04488498_103304</name>
</gene>
<name>A0A1I3XJM1_9HYPH</name>
<feature type="transmembrane region" description="Helical" evidence="1">
    <location>
        <begin position="378"/>
        <end position="395"/>
    </location>
</feature>
<keyword evidence="1" id="KW-0472">Membrane</keyword>
<evidence type="ECO:0000256" key="1">
    <source>
        <dbReference type="SAM" id="Phobius"/>
    </source>
</evidence>
<feature type="transmembrane region" description="Helical" evidence="1">
    <location>
        <begin position="134"/>
        <end position="151"/>
    </location>
</feature>
<feature type="transmembrane region" description="Helical" evidence="1">
    <location>
        <begin position="257"/>
        <end position="273"/>
    </location>
</feature>
<sequence>MRSGRLQRPSASPVAAQASPTSLPFPALALLVALQIPWIFSIGDLRLTPYRLVLLILLPTCLLRWMSGKVGKVRLTDVALFLFCGWCAVAMVAIHGLSDAIEPAGILFLETMGGFLVARCYIRDEASFRMMAKVLFLISVILLPFALHEALTGGKVLLNTFRLIMPTYIDVGMPERWGLDRAQGNYIHPIHFGVNIGSTLTLTFLVLGYGKSPYVRMFKSSLVFLTSFLSLSSGPLTSMVGQIALLSWDRMSRGFPMKWSVLAIGGLAVFIMIEMFANRSLAVILIGYFAFDEYSAYIRTLTWQYGTQSIMNHPLWGVGFGPWDKPEWLTSSIDMHWIIDAVRHGIPAGFLVFLAFFSALLAVGRAPISDEKLSTYRTAYMITMVGFFMTGWAVYFWESSYILFTFLLGSGFWLIEADAAPSSISQIRRSGAATKNLRQRNSRENG</sequence>
<organism evidence="2 3">
    <name type="scientific">Neomesorhizobium albiziae</name>
    <dbReference type="NCBI Taxonomy" id="335020"/>
    <lineage>
        <taxon>Bacteria</taxon>
        <taxon>Pseudomonadati</taxon>
        <taxon>Pseudomonadota</taxon>
        <taxon>Alphaproteobacteria</taxon>
        <taxon>Hyphomicrobiales</taxon>
        <taxon>Phyllobacteriaceae</taxon>
        <taxon>Neomesorhizobium</taxon>
    </lineage>
</organism>
<feature type="transmembrane region" description="Helical" evidence="1">
    <location>
        <begin position="21"/>
        <end position="42"/>
    </location>
</feature>
<evidence type="ECO:0000313" key="2">
    <source>
        <dbReference type="EMBL" id="SFK19784.1"/>
    </source>
</evidence>
<protein>
    <submittedName>
        <fullName evidence="2">O-antigen ligase</fullName>
    </submittedName>
</protein>
<dbReference type="Proteomes" id="UP000323300">
    <property type="component" value="Unassembled WGS sequence"/>
</dbReference>
<feature type="transmembrane region" description="Helical" evidence="1">
    <location>
        <begin position="78"/>
        <end position="98"/>
    </location>
</feature>
<feature type="transmembrane region" description="Helical" evidence="1">
    <location>
        <begin position="186"/>
        <end position="210"/>
    </location>
</feature>
<dbReference type="EMBL" id="FOSL01000003">
    <property type="protein sequence ID" value="SFK19784.1"/>
    <property type="molecule type" value="Genomic_DNA"/>
</dbReference>
<feature type="transmembrane region" description="Helical" evidence="1">
    <location>
        <begin position="222"/>
        <end position="245"/>
    </location>
</feature>
<feature type="transmembrane region" description="Helical" evidence="1">
    <location>
        <begin position="345"/>
        <end position="366"/>
    </location>
</feature>
<evidence type="ECO:0000313" key="3">
    <source>
        <dbReference type="Proteomes" id="UP000323300"/>
    </source>
</evidence>
<feature type="transmembrane region" description="Helical" evidence="1">
    <location>
        <begin position="48"/>
        <end position="66"/>
    </location>
</feature>
<reference evidence="2 3" key="1">
    <citation type="submission" date="2016-10" db="EMBL/GenBank/DDBJ databases">
        <authorList>
            <person name="Varghese N."/>
            <person name="Submissions S."/>
        </authorList>
    </citation>
    <scope>NUCLEOTIDE SEQUENCE [LARGE SCALE GENOMIC DNA]</scope>
    <source>
        <strain evidence="2 3">DSM 21822</strain>
    </source>
</reference>
<feature type="transmembrane region" description="Helical" evidence="1">
    <location>
        <begin position="104"/>
        <end position="122"/>
    </location>
</feature>
<keyword evidence="2" id="KW-0436">Ligase</keyword>